<dbReference type="AlphaFoldDB" id="C7ZCG1"/>
<dbReference type="InParanoid" id="C7ZCG1"/>
<organism evidence="3 4">
    <name type="scientific">Fusarium vanettenii (strain ATCC MYA-4622 / CBS 123669 / FGSC 9596 / NRRL 45880 / 77-13-4)</name>
    <name type="common">Fusarium solani subsp. pisi</name>
    <dbReference type="NCBI Taxonomy" id="660122"/>
    <lineage>
        <taxon>Eukaryota</taxon>
        <taxon>Fungi</taxon>
        <taxon>Dikarya</taxon>
        <taxon>Ascomycota</taxon>
        <taxon>Pezizomycotina</taxon>
        <taxon>Sordariomycetes</taxon>
        <taxon>Hypocreomycetidae</taxon>
        <taxon>Hypocreales</taxon>
        <taxon>Nectriaceae</taxon>
        <taxon>Fusarium</taxon>
        <taxon>Fusarium solani species complex</taxon>
        <taxon>Fusarium vanettenii</taxon>
    </lineage>
</organism>
<evidence type="ECO:0000256" key="1">
    <source>
        <dbReference type="SAM" id="MobiDB-lite"/>
    </source>
</evidence>
<evidence type="ECO:0000259" key="2">
    <source>
        <dbReference type="Pfam" id="PF06985"/>
    </source>
</evidence>
<proteinExistence type="predicted"/>
<accession>C7ZCG1</accession>
<dbReference type="STRING" id="660122.C7ZCG1"/>
<dbReference type="HOGENOM" id="CLU_003953_3_0_1"/>
<gene>
    <name evidence="3" type="ORF">NECHADRAFT_77040</name>
</gene>
<dbReference type="KEGG" id="nhe:NECHADRAFT_77040"/>
<dbReference type="InterPro" id="IPR010730">
    <property type="entry name" value="HET"/>
</dbReference>
<dbReference type="EMBL" id="GG698918">
    <property type="protein sequence ID" value="EEU38256.1"/>
    <property type="molecule type" value="Genomic_DNA"/>
</dbReference>
<dbReference type="Pfam" id="PF06985">
    <property type="entry name" value="HET"/>
    <property type="match status" value="1"/>
</dbReference>
<dbReference type="PANTHER" id="PTHR33112:SF12">
    <property type="entry name" value="HETEROKARYON INCOMPATIBILITY DOMAIN-CONTAINING PROTEIN"/>
    <property type="match status" value="1"/>
</dbReference>
<evidence type="ECO:0000313" key="3">
    <source>
        <dbReference type="EMBL" id="EEU38256.1"/>
    </source>
</evidence>
<evidence type="ECO:0000313" key="4">
    <source>
        <dbReference type="Proteomes" id="UP000005206"/>
    </source>
</evidence>
<dbReference type="PANTHER" id="PTHR33112">
    <property type="entry name" value="DOMAIN PROTEIN, PUTATIVE-RELATED"/>
    <property type="match status" value="1"/>
</dbReference>
<sequence length="1009" mass="114383">MPGLLGSVDMQGVGSRSNNDLCSTCAAVDYQKLVYAPTTTPRPYHPWFNTPLGSLKDIISRSEKCPVCGLMVDSLREQYRRTPKEHLAYTFYTGRPFPENEREEIDSEVEKYGMQVTVDGEDIMCSIELQYFCEVREDFEHMRVPERKDRVFVHRLLLALEPNPYGTLSFMATDWVRLQVIWSKEDSKNGPDEFNLKGRLISRQGSGRQVGEYLDISLVKGWLDQCEKKHGDKCCNPAWLAGSDDGWLEPFRAIDVEERRVVNLPAESRYIALSYVWGATSQTPEERAQRRLTSDNFSRLTQANGLDELYLPKTVEDAIGLTSMMGERYLWVDALCIIQDDIKDLSHQTARMDLVYSRALFTIIAACGDDSESGLSGLPGRGRDIFKRSARLTPEGFHLATTAGLYVNAPLERSTWITRGWTFQERILSRRIMVFTPYQVFWICEDAMWDEEVILEGPKPQARVLSLAFGCNDEWDDGDPKFSREALATYTLQFSLRDFTFSADVLPAFLGVIRRYEHLNKERIHWGIPTGLFDQAITWKSGTSSRREEMHRVVCGDGEVREVKYPSWSWLGWKGLIGPILHNHALWGKTAKRETGAELVFYRLLSDGEVRLVEGQGQVGDSGLKWKGESVVKGPIATDDLIISKMESIGISEAERQTTPAYDIGRLVFWTSHAVAKAKLGENKLLLHVQDHVLELKADFSQSFQDDSRCEDDGSSLKSAETQTVDLIFISRWYEIAKAEETGKLNVLLIEESVPGSGIWSRVGVAVIEETDWISLQPEEADHFHILSTPNSLLCGVQRLIVPFDLPICHRVSRPSGMKQEDEAQNLRDNRKPQDSNTMDPRRDQYDAEMETPTSAASVLTPPSTTVAADDPRYIRSYQVPWPGNTYMIIEKGTDRAITLTSTGLYLQDIEKDPNANNHWLCVDSHNYIGFFNTKTTVYMGHDGANGMIASARVQNDWELMVPRHHPDGGYQLLMPYWSSEMMMVTAEEDGGSVLRTKHGTTLWQFVQV</sequence>
<dbReference type="eggNOG" id="KOG1695">
    <property type="taxonomic scope" value="Eukaryota"/>
</dbReference>
<feature type="region of interest" description="Disordered" evidence="1">
    <location>
        <begin position="815"/>
        <end position="865"/>
    </location>
</feature>
<feature type="compositionally biased region" description="Basic and acidic residues" evidence="1">
    <location>
        <begin position="819"/>
        <end position="846"/>
    </location>
</feature>
<dbReference type="OrthoDB" id="5135333at2759"/>
<dbReference type="Proteomes" id="UP000005206">
    <property type="component" value="Chromosome 2"/>
</dbReference>
<keyword evidence="4" id="KW-1185">Reference proteome</keyword>
<protein>
    <recommendedName>
        <fullName evidence="2">Heterokaryon incompatibility domain-containing protein</fullName>
    </recommendedName>
</protein>
<dbReference type="GeneID" id="9670295"/>
<dbReference type="VEuPathDB" id="FungiDB:NECHADRAFT_77040"/>
<feature type="domain" description="Heterokaryon incompatibility" evidence="2">
    <location>
        <begin position="270"/>
        <end position="425"/>
    </location>
</feature>
<name>C7ZCG1_FUSV7</name>
<reference evidence="3 4" key="1">
    <citation type="journal article" date="2009" name="PLoS Genet.">
        <title>The genome of Nectria haematococca: contribution of supernumerary chromosomes to gene expansion.</title>
        <authorList>
            <person name="Coleman J.J."/>
            <person name="Rounsley S.D."/>
            <person name="Rodriguez-Carres M."/>
            <person name="Kuo A."/>
            <person name="Wasmann C.C."/>
            <person name="Grimwood J."/>
            <person name="Schmutz J."/>
            <person name="Taga M."/>
            <person name="White G.J."/>
            <person name="Zhou S."/>
            <person name="Schwartz D.C."/>
            <person name="Freitag M."/>
            <person name="Ma L.J."/>
            <person name="Danchin E.G."/>
            <person name="Henrissat B."/>
            <person name="Coutinho P.M."/>
            <person name="Nelson D.R."/>
            <person name="Straney D."/>
            <person name="Napoli C.A."/>
            <person name="Barker B.M."/>
            <person name="Gribskov M."/>
            <person name="Rep M."/>
            <person name="Kroken S."/>
            <person name="Molnar I."/>
            <person name="Rensing C."/>
            <person name="Kennell J.C."/>
            <person name="Zamora J."/>
            <person name="Farman M.L."/>
            <person name="Selker E.U."/>
            <person name="Salamov A."/>
            <person name="Shapiro H."/>
            <person name="Pangilinan J."/>
            <person name="Lindquist E."/>
            <person name="Lamers C."/>
            <person name="Grigoriev I.V."/>
            <person name="Geiser D.M."/>
            <person name="Covert S.F."/>
            <person name="Temporini E."/>
            <person name="Vanetten H.D."/>
        </authorList>
    </citation>
    <scope>NUCLEOTIDE SEQUENCE [LARGE SCALE GENOMIC DNA]</scope>
    <source>
        <strain evidence="4">ATCC MYA-4622 / CBS 123669 / FGSC 9596 / NRRL 45880 / 77-13-4</strain>
    </source>
</reference>
<dbReference type="RefSeq" id="XP_003043969.1">
    <property type="nucleotide sequence ID" value="XM_003043923.1"/>
</dbReference>
<dbReference type="OMA" id="FHWGLPH"/>
<feature type="compositionally biased region" description="Polar residues" evidence="1">
    <location>
        <begin position="852"/>
        <end position="865"/>
    </location>
</feature>